<protein>
    <submittedName>
        <fullName evidence="4">J domain-containing protein</fullName>
    </submittedName>
</protein>
<proteinExistence type="predicted"/>
<dbReference type="Gene3D" id="1.10.287.110">
    <property type="entry name" value="DnaJ domain"/>
    <property type="match status" value="1"/>
</dbReference>
<accession>A0A8S9ZV03</accession>
<dbReference type="Pfam" id="PF00226">
    <property type="entry name" value="DnaJ"/>
    <property type="match status" value="1"/>
</dbReference>
<keyword evidence="2" id="KW-1133">Transmembrane helix</keyword>
<name>A0A8S9ZV03_9BILA</name>
<feature type="transmembrane region" description="Helical" evidence="2">
    <location>
        <begin position="135"/>
        <end position="155"/>
    </location>
</feature>
<keyword evidence="2" id="KW-0812">Transmembrane</keyword>
<dbReference type="EMBL" id="JABEBT010000023">
    <property type="protein sequence ID" value="KAF7637116.1"/>
    <property type="molecule type" value="Genomic_DNA"/>
</dbReference>
<dbReference type="PROSITE" id="PS50076">
    <property type="entry name" value="DNAJ_2"/>
    <property type="match status" value="1"/>
</dbReference>
<organism evidence="4 5">
    <name type="scientific">Meloidogyne graminicola</name>
    <dbReference type="NCBI Taxonomy" id="189291"/>
    <lineage>
        <taxon>Eukaryota</taxon>
        <taxon>Metazoa</taxon>
        <taxon>Ecdysozoa</taxon>
        <taxon>Nematoda</taxon>
        <taxon>Chromadorea</taxon>
        <taxon>Rhabditida</taxon>
        <taxon>Tylenchina</taxon>
        <taxon>Tylenchomorpha</taxon>
        <taxon>Tylenchoidea</taxon>
        <taxon>Meloidogynidae</taxon>
        <taxon>Meloidogyninae</taxon>
        <taxon>Meloidogyne</taxon>
    </lineage>
</organism>
<evidence type="ECO:0000259" key="3">
    <source>
        <dbReference type="PROSITE" id="PS50076"/>
    </source>
</evidence>
<sequence>MKFFRLTKMQVNVNLKNAFYRLSKKYHPDVASSTECSNNKFVEIFNAYEILKDKQKKRSEYDQIIKTKRQNAQQLYSLSKSKRNCLKQRQQQSSTQINSSSSPINLRIFSILTTKENNPFFDNLMKEDGWKKMKIFGIGFICFLLIYFVFVRFWYLKK</sequence>
<keyword evidence="2" id="KW-0472">Membrane</keyword>
<dbReference type="InterPro" id="IPR051938">
    <property type="entry name" value="Apopto_cytoskel_mod"/>
</dbReference>
<feature type="domain" description="J" evidence="3">
    <location>
        <begin position="1"/>
        <end position="65"/>
    </location>
</feature>
<keyword evidence="5" id="KW-1185">Reference proteome</keyword>
<evidence type="ECO:0000256" key="2">
    <source>
        <dbReference type="SAM" id="Phobius"/>
    </source>
</evidence>
<evidence type="ECO:0000313" key="5">
    <source>
        <dbReference type="Proteomes" id="UP000605970"/>
    </source>
</evidence>
<dbReference type="PANTHER" id="PTHR44145:SF3">
    <property type="entry name" value="DNAJ HOMOLOG SUBFAMILY A MEMBER 3, MITOCHONDRIAL"/>
    <property type="match status" value="1"/>
</dbReference>
<dbReference type="PRINTS" id="PR00625">
    <property type="entry name" value="JDOMAIN"/>
</dbReference>
<evidence type="ECO:0000313" key="4">
    <source>
        <dbReference type="EMBL" id="KAF7637116.1"/>
    </source>
</evidence>
<dbReference type="Proteomes" id="UP000605970">
    <property type="component" value="Unassembled WGS sequence"/>
</dbReference>
<dbReference type="InterPro" id="IPR001623">
    <property type="entry name" value="DnaJ_domain"/>
</dbReference>
<dbReference type="OrthoDB" id="376357at2759"/>
<evidence type="ECO:0000256" key="1">
    <source>
        <dbReference type="ARBA" id="ARBA00023186"/>
    </source>
</evidence>
<dbReference type="PANTHER" id="PTHR44145">
    <property type="entry name" value="DNAJ HOMOLOG SUBFAMILY A MEMBER 3, MITOCHONDRIAL"/>
    <property type="match status" value="1"/>
</dbReference>
<reference evidence="4" key="1">
    <citation type="journal article" date="2020" name="Ecol. Evol.">
        <title>Genome structure and content of the rice root-knot nematode (Meloidogyne graminicola).</title>
        <authorList>
            <person name="Phan N.T."/>
            <person name="Danchin E.G.J."/>
            <person name="Klopp C."/>
            <person name="Perfus-Barbeoch L."/>
            <person name="Kozlowski D.K."/>
            <person name="Koutsovoulos G.D."/>
            <person name="Lopez-Roques C."/>
            <person name="Bouchez O."/>
            <person name="Zahm M."/>
            <person name="Besnard G."/>
            <person name="Bellafiore S."/>
        </authorList>
    </citation>
    <scope>NUCLEOTIDE SEQUENCE</scope>
    <source>
        <strain evidence="4">VN-18</strain>
    </source>
</reference>
<dbReference type="SMART" id="SM00271">
    <property type="entry name" value="DnaJ"/>
    <property type="match status" value="1"/>
</dbReference>
<gene>
    <name evidence="4" type="ORF">Mgra_00003504</name>
</gene>
<dbReference type="SUPFAM" id="SSF46565">
    <property type="entry name" value="Chaperone J-domain"/>
    <property type="match status" value="1"/>
</dbReference>
<dbReference type="InterPro" id="IPR036869">
    <property type="entry name" value="J_dom_sf"/>
</dbReference>
<dbReference type="CDD" id="cd06257">
    <property type="entry name" value="DnaJ"/>
    <property type="match status" value="1"/>
</dbReference>
<dbReference type="AlphaFoldDB" id="A0A8S9ZV03"/>
<comment type="caution">
    <text evidence="4">The sequence shown here is derived from an EMBL/GenBank/DDBJ whole genome shotgun (WGS) entry which is preliminary data.</text>
</comment>
<keyword evidence="1" id="KW-0143">Chaperone</keyword>